<name>A0A157RXS6_9BORD</name>
<evidence type="ECO:0000313" key="3">
    <source>
        <dbReference type="Proteomes" id="UP000076825"/>
    </source>
</evidence>
<dbReference type="GO" id="GO:0016787">
    <property type="term" value="F:hydrolase activity"/>
    <property type="evidence" value="ECO:0007669"/>
    <property type="project" value="UniProtKB-KW"/>
</dbReference>
<dbReference type="Pfam" id="PF12697">
    <property type="entry name" value="Abhydrolase_6"/>
    <property type="match status" value="1"/>
</dbReference>
<proteinExistence type="predicted"/>
<organism evidence="2 3">
    <name type="scientific">Bordetella trematum</name>
    <dbReference type="NCBI Taxonomy" id="123899"/>
    <lineage>
        <taxon>Bacteria</taxon>
        <taxon>Pseudomonadati</taxon>
        <taxon>Pseudomonadota</taxon>
        <taxon>Betaproteobacteria</taxon>
        <taxon>Burkholderiales</taxon>
        <taxon>Alcaligenaceae</taxon>
        <taxon>Bordetella</taxon>
    </lineage>
</organism>
<keyword evidence="3" id="KW-1185">Reference proteome</keyword>
<dbReference type="GeneID" id="56589922"/>
<dbReference type="PATRIC" id="fig|123899.6.peg.2812"/>
<dbReference type="Gene3D" id="3.40.50.1820">
    <property type="entry name" value="alpha/beta hydrolase"/>
    <property type="match status" value="1"/>
</dbReference>
<dbReference type="InterPro" id="IPR029058">
    <property type="entry name" value="AB_hydrolase_fold"/>
</dbReference>
<accession>A0A157RXS6</accession>
<dbReference type="InterPro" id="IPR000073">
    <property type="entry name" value="AB_hydrolase_1"/>
</dbReference>
<evidence type="ECO:0000313" key="2">
    <source>
        <dbReference type="EMBL" id="SAI71562.1"/>
    </source>
</evidence>
<dbReference type="AlphaFoldDB" id="A0A157RXS6"/>
<dbReference type="KEGG" id="btrm:SAMEA390648702824"/>
<dbReference type="EMBL" id="LT546645">
    <property type="protein sequence ID" value="SAI71562.1"/>
    <property type="molecule type" value="Genomic_DNA"/>
</dbReference>
<dbReference type="SUPFAM" id="SSF53474">
    <property type="entry name" value="alpha/beta-Hydrolases"/>
    <property type="match status" value="1"/>
</dbReference>
<reference evidence="2 3" key="1">
    <citation type="submission" date="2016-04" db="EMBL/GenBank/DDBJ databases">
        <authorList>
            <consortium name="Pathogen Informatics"/>
        </authorList>
    </citation>
    <scope>NUCLEOTIDE SEQUENCE [LARGE SCALE GENOMIC DNA]</scope>
    <source>
        <strain evidence="2 3">H044680328</strain>
    </source>
</reference>
<dbReference type="eggNOG" id="COG2021">
    <property type="taxonomic scope" value="Bacteria"/>
</dbReference>
<dbReference type="RefSeq" id="WP_025517427.1">
    <property type="nucleotide sequence ID" value="NZ_CP183208.1"/>
</dbReference>
<evidence type="ECO:0000259" key="1">
    <source>
        <dbReference type="Pfam" id="PF12697"/>
    </source>
</evidence>
<dbReference type="InterPro" id="IPR050266">
    <property type="entry name" value="AB_hydrolase_sf"/>
</dbReference>
<dbReference type="PANTHER" id="PTHR43798:SF33">
    <property type="entry name" value="HYDROLASE, PUTATIVE (AFU_ORTHOLOGUE AFUA_2G14860)-RELATED"/>
    <property type="match status" value="1"/>
</dbReference>
<feature type="domain" description="AB hydrolase-1" evidence="1">
    <location>
        <begin position="34"/>
        <end position="294"/>
    </location>
</feature>
<dbReference type="STRING" id="123899.SAMEA3906487_02824"/>
<dbReference type="Proteomes" id="UP000076825">
    <property type="component" value="Chromosome 1"/>
</dbReference>
<dbReference type="GO" id="GO:0016020">
    <property type="term" value="C:membrane"/>
    <property type="evidence" value="ECO:0007669"/>
    <property type="project" value="TreeGrafter"/>
</dbReference>
<gene>
    <name evidence="2" type="ORF">SAMEA3906487_02824</name>
</gene>
<keyword evidence="2" id="KW-0378">Hydrolase</keyword>
<dbReference type="PRINTS" id="PR00111">
    <property type="entry name" value="ABHYDROLASE"/>
</dbReference>
<protein>
    <submittedName>
        <fullName evidence="2">D-(-)-3-hydroxybutyrate oligomer hydrolase</fullName>
    </submittedName>
</protein>
<dbReference type="PANTHER" id="PTHR43798">
    <property type="entry name" value="MONOACYLGLYCEROL LIPASE"/>
    <property type="match status" value="1"/>
</dbReference>
<sequence>MAEPRLDSVTCVSPAGFHRMAYWEWGDPDNPRVVVCVHGLTRNGRDFDHLARRLASRYRVVCPDVVGRGQSDWLLNPMHYTIAQYASDMVTLLARLRPGTLSWVGTSMGGLIGLALAGTLAMARQAHALQTHAGLPPAQELHFEHLVLNDVGPTLGRAALARISERVGVPQVFDTFEQAVEATKETCATFGPHTEAQWRELTEHGYMQLGGHWVRRYDLKIALALAAQASPEAFEAGEQLLWAAYTGLNCPVLVLRGAESDLLSAETVEAMRRCHPRTETVSFPGVGHAPTLMSAEQIDPVARFLQA</sequence>